<evidence type="ECO:0000313" key="7">
    <source>
        <dbReference type="EMBL" id="MBB4843827.1"/>
    </source>
</evidence>
<feature type="binding site" evidence="4">
    <location>
        <position position="281"/>
    </location>
    <ligand>
        <name>pyridoxal 5'-phosphate</name>
        <dbReference type="ChEBI" id="CHEBI:597326"/>
    </ligand>
</feature>
<feature type="binding site" evidence="4">
    <location>
        <position position="203"/>
    </location>
    <ligand>
        <name>pyridoxal 5'-phosphate</name>
        <dbReference type="ChEBI" id="CHEBI:597326"/>
    </ligand>
</feature>
<evidence type="ECO:0000256" key="4">
    <source>
        <dbReference type="HAMAP-Rule" id="MF_01970"/>
    </source>
</evidence>
<evidence type="ECO:0000256" key="5">
    <source>
        <dbReference type="NCBIfam" id="TIGR01814"/>
    </source>
</evidence>
<comment type="cofactor">
    <cofactor evidence="4 6">
        <name>pyridoxal 5'-phosphate</name>
        <dbReference type="ChEBI" id="CHEBI:597326"/>
    </cofactor>
</comment>
<dbReference type="UniPathway" id="UPA00253">
    <property type="reaction ID" value="UER00329"/>
</dbReference>
<dbReference type="GO" id="GO:0019805">
    <property type="term" value="P:quinolinate biosynthetic process"/>
    <property type="evidence" value="ECO:0007669"/>
    <property type="project" value="UniProtKB-UniRule"/>
</dbReference>
<feature type="modified residue" description="N6-(pyridoxal phosphate)lysine" evidence="4">
    <location>
        <position position="226"/>
    </location>
</feature>
<keyword evidence="2 4" id="KW-0378">Hydrolase</keyword>
<dbReference type="GO" id="GO:0005737">
    <property type="term" value="C:cytoplasm"/>
    <property type="evidence" value="ECO:0007669"/>
    <property type="project" value="UniProtKB-UniRule"/>
</dbReference>
<reference evidence="7 8" key="1">
    <citation type="submission" date="2020-08" db="EMBL/GenBank/DDBJ databases">
        <title>Functional genomics of gut bacteria from endangered species of beetles.</title>
        <authorList>
            <person name="Carlos-Shanley C."/>
        </authorList>
    </citation>
    <scope>NUCLEOTIDE SEQUENCE [LARGE SCALE GENOMIC DNA]</scope>
    <source>
        <strain evidence="7 8">S00239</strain>
    </source>
</reference>
<dbReference type="GO" id="GO:0019441">
    <property type="term" value="P:L-tryptophan catabolic process to kynurenine"/>
    <property type="evidence" value="ECO:0007669"/>
    <property type="project" value="TreeGrafter"/>
</dbReference>
<dbReference type="EMBL" id="JACHLP010000004">
    <property type="protein sequence ID" value="MBB4843827.1"/>
    <property type="molecule type" value="Genomic_DNA"/>
</dbReference>
<dbReference type="InterPro" id="IPR010111">
    <property type="entry name" value="Kynureninase"/>
</dbReference>
<dbReference type="RefSeq" id="WP_184299442.1">
    <property type="nucleotide sequence ID" value="NZ_JACHLP010000004.1"/>
</dbReference>
<dbReference type="GO" id="GO:0043420">
    <property type="term" value="P:anthranilate metabolic process"/>
    <property type="evidence" value="ECO:0007669"/>
    <property type="project" value="TreeGrafter"/>
</dbReference>
<comment type="caution">
    <text evidence="7">The sequence shown here is derived from an EMBL/GenBank/DDBJ whole genome shotgun (WGS) entry which is preliminary data.</text>
</comment>
<dbReference type="UniPathway" id="UPA00334">
    <property type="reaction ID" value="UER00455"/>
</dbReference>
<comment type="catalytic activity">
    <reaction evidence="4 6">
        <text>L-kynurenine + H2O = anthranilate + L-alanine + H(+)</text>
        <dbReference type="Rhea" id="RHEA:16813"/>
        <dbReference type="ChEBI" id="CHEBI:15377"/>
        <dbReference type="ChEBI" id="CHEBI:15378"/>
        <dbReference type="ChEBI" id="CHEBI:16567"/>
        <dbReference type="ChEBI" id="CHEBI:57959"/>
        <dbReference type="ChEBI" id="CHEBI:57972"/>
        <dbReference type="EC" id="3.7.1.3"/>
    </reaction>
</comment>
<feature type="binding site" evidence="4">
    <location>
        <position position="171"/>
    </location>
    <ligand>
        <name>pyridoxal 5'-phosphate</name>
        <dbReference type="ChEBI" id="CHEBI:597326"/>
    </ligand>
</feature>
<dbReference type="GO" id="GO:0030429">
    <property type="term" value="F:kynureninase activity"/>
    <property type="evidence" value="ECO:0007669"/>
    <property type="project" value="UniProtKB-UniRule"/>
</dbReference>
<dbReference type="PANTHER" id="PTHR14084">
    <property type="entry name" value="KYNURENINASE"/>
    <property type="match status" value="1"/>
</dbReference>
<dbReference type="SUPFAM" id="SSF53383">
    <property type="entry name" value="PLP-dependent transferases"/>
    <property type="match status" value="1"/>
</dbReference>
<dbReference type="Pfam" id="PF22580">
    <property type="entry name" value="KYNU_C"/>
    <property type="match status" value="1"/>
</dbReference>
<accession>A0A840LEV2</accession>
<feature type="binding site" evidence="4">
    <location>
        <position position="99"/>
    </location>
    <ligand>
        <name>pyridoxal 5'-phosphate</name>
        <dbReference type="ChEBI" id="CHEBI:597326"/>
    </ligand>
</feature>
<dbReference type="FunFam" id="3.40.640.10:FF:000107">
    <property type="entry name" value="Kynureninase"/>
    <property type="match status" value="1"/>
</dbReference>
<dbReference type="GO" id="GO:0030170">
    <property type="term" value="F:pyridoxal phosphate binding"/>
    <property type="evidence" value="ECO:0007669"/>
    <property type="project" value="UniProtKB-UniRule"/>
</dbReference>
<evidence type="ECO:0000313" key="8">
    <source>
        <dbReference type="Proteomes" id="UP000562027"/>
    </source>
</evidence>
<evidence type="ECO:0000256" key="3">
    <source>
        <dbReference type="ARBA" id="ARBA00022898"/>
    </source>
</evidence>
<feature type="binding site" evidence="4">
    <location>
        <position position="200"/>
    </location>
    <ligand>
        <name>pyridoxal 5'-phosphate</name>
        <dbReference type="ChEBI" id="CHEBI:597326"/>
    </ligand>
</feature>
<comment type="catalytic activity">
    <reaction evidence="6">
        <text>3-hydroxy-L-kynurenine + H2O = 3-hydroxyanthranilate + L-alanine + H(+)</text>
        <dbReference type="Rhea" id="RHEA:25143"/>
        <dbReference type="ChEBI" id="CHEBI:15377"/>
        <dbReference type="ChEBI" id="CHEBI:15378"/>
        <dbReference type="ChEBI" id="CHEBI:36559"/>
        <dbReference type="ChEBI" id="CHEBI:57972"/>
        <dbReference type="ChEBI" id="CHEBI:58125"/>
        <dbReference type="EC" id="3.7.1.3"/>
    </reaction>
</comment>
<keyword evidence="1 4" id="KW-0662">Pyridine nucleotide biosynthesis</keyword>
<evidence type="ECO:0000256" key="6">
    <source>
        <dbReference type="PIRNR" id="PIRNR038800"/>
    </source>
</evidence>
<dbReference type="PANTHER" id="PTHR14084:SF0">
    <property type="entry name" value="KYNURENINASE"/>
    <property type="match status" value="1"/>
</dbReference>
<dbReference type="InterPro" id="IPR015421">
    <property type="entry name" value="PyrdxlP-dep_Trfase_major"/>
</dbReference>
<name>A0A840LEV2_9BURK</name>
<comment type="subunit">
    <text evidence="4 6">Homodimer.</text>
</comment>
<feature type="binding site" evidence="4">
    <location>
        <position position="255"/>
    </location>
    <ligand>
        <name>pyridoxal 5'-phosphate</name>
        <dbReference type="ChEBI" id="CHEBI:597326"/>
    </ligand>
</feature>
<dbReference type="GO" id="GO:0097053">
    <property type="term" value="P:L-kynurenine catabolic process"/>
    <property type="evidence" value="ECO:0007669"/>
    <property type="project" value="UniProtKB-UniRule"/>
</dbReference>
<proteinExistence type="inferred from homology"/>
<dbReference type="GO" id="GO:0009435">
    <property type="term" value="P:NAD+ biosynthetic process"/>
    <property type="evidence" value="ECO:0007669"/>
    <property type="project" value="UniProtKB-UniRule"/>
</dbReference>
<dbReference type="EC" id="3.7.1.3" evidence="4 5"/>
<evidence type="ECO:0000256" key="1">
    <source>
        <dbReference type="ARBA" id="ARBA00022642"/>
    </source>
</evidence>
<keyword evidence="3 4" id="KW-0663">Pyridoxal phosphate</keyword>
<comment type="function">
    <text evidence="4 6">Catalyzes the cleavage of L-kynurenine (L-Kyn) and L-3-hydroxykynurenine (L-3OHKyn) into anthranilic acid (AA) and 3-hydroxyanthranilic acid (3-OHAA), respectively.</text>
</comment>
<dbReference type="Gene3D" id="3.90.1150.10">
    <property type="entry name" value="Aspartate Aminotransferase, domain 1"/>
    <property type="match status" value="1"/>
</dbReference>
<protein>
    <recommendedName>
        <fullName evidence="4 5">Kynureninase</fullName>
        <ecNumber evidence="4 5">3.7.1.3</ecNumber>
    </recommendedName>
    <alternativeName>
        <fullName evidence="4">L-kynurenine hydrolase</fullName>
    </alternativeName>
</protein>
<dbReference type="AlphaFoldDB" id="A0A840LEV2"/>
<dbReference type="Proteomes" id="UP000562027">
    <property type="component" value="Unassembled WGS sequence"/>
</dbReference>
<organism evidence="7 8">
    <name type="scientific">Roseateles oligotrophus</name>
    <dbReference type="NCBI Taxonomy" id="1769250"/>
    <lineage>
        <taxon>Bacteria</taxon>
        <taxon>Pseudomonadati</taxon>
        <taxon>Pseudomonadota</taxon>
        <taxon>Betaproteobacteria</taxon>
        <taxon>Burkholderiales</taxon>
        <taxon>Sphaerotilaceae</taxon>
        <taxon>Roseateles</taxon>
    </lineage>
</organism>
<dbReference type="HAMAP" id="MF_01970">
    <property type="entry name" value="Kynureninase"/>
    <property type="match status" value="1"/>
</dbReference>
<feature type="binding site" evidence="4">
    <location>
        <begin position="130"/>
        <end position="133"/>
    </location>
    <ligand>
        <name>pyridoxal 5'-phosphate</name>
        <dbReference type="ChEBI" id="CHEBI:597326"/>
    </ligand>
</feature>
<sequence length="433" mass="47065">MPITRQDCEVRDQQDPLRELKSQFDLPPGVIYLDGNSLGVLPRATLGRVQEVIQREWGQDLIKSWNTAGWIDLPGRIGDKIARLVGARPGELIVADSTSLNLYKVLSTALSLQQQDAPQRKLIVSERSNFPTDLYIAQSLAEQFGARLHLVDRVEDIPACLNQELAVLMLTEVNYRTGYKHEMATLTQAAHAAGALVVWDLAHSAGAVPVDLHAAEADFAIGCGYKYLNGGPGAPAFAWVHPRHVARAKQPLSGWLGHAAPFQFTTDYQPAAGIKRYICGTPALLSLAALECGVDTVLAAEPQGGMAALRTKSIALTELFIALAEARCGHLGVLLASPRDARQRGSQVCLSLQPELQEASYAVVQALIARGVIGDFRAGNPADLAATPHILRFGFTPLYLGFVDVFDAVEHLFQVLQREEWKTPQFAQKGQVT</sequence>
<dbReference type="InterPro" id="IPR015424">
    <property type="entry name" value="PyrdxlP-dep_Trfase"/>
</dbReference>
<keyword evidence="8" id="KW-1185">Reference proteome</keyword>
<dbReference type="PIRSF" id="PIRSF038800">
    <property type="entry name" value="KYNU"/>
    <property type="match status" value="1"/>
</dbReference>
<dbReference type="InterPro" id="IPR015422">
    <property type="entry name" value="PyrdxlP-dep_Trfase_small"/>
</dbReference>
<comment type="similarity">
    <text evidence="4 6">Belongs to the kynureninase family.</text>
</comment>
<feature type="binding site" evidence="4">
    <location>
        <position position="98"/>
    </location>
    <ligand>
        <name>pyridoxal 5'-phosphate</name>
        <dbReference type="ChEBI" id="CHEBI:597326"/>
    </ligand>
</feature>
<feature type="binding site" evidence="4">
    <location>
        <position position="225"/>
    </location>
    <ligand>
        <name>pyridoxal 5'-phosphate</name>
        <dbReference type="ChEBI" id="CHEBI:597326"/>
    </ligand>
</feature>
<evidence type="ECO:0000256" key="2">
    <source>
        <dbReference type="ARBA" id="ARBA00022801"/>
    </source>
</evidence>
<comment type="pathway">
    <text evidence="4 6">Amino-acid degradation; L-kynurenine degradation; L-alanine and anthranilate from L-kynurenine: step 1/1.</text>
</comment>
<dbReference type="NCBIfam" id="TIGR01814">
    <property type="entry name" value="kynureninase"/>
    <property type="match status" value="1"/>
</dbReference>
<gene>
    <name evidence="4" type="primary">kynU</name>
    <name evidence="7" type="ORF">HNP55_002350</name>
</gene>
<comment type="pathway">
    <text evidence="4 6">Cofactor biosynthesis; NAD(+) biosynthesis; quinolinate from L-kynurenine: step 2/3.</text>
</comment>
<dbReference type="Gene3D" id="3.40.640.10">
    <property type="entry name" value="Type I PLP-dependent aspartate aminotransferase-like (Major domain)"/>
    <property type="match status" value="1"/>
</dbReference>